<evidence type="ECO:0000259" key="3">
    <source>
        <dbReference type="Pfam" id="PF02719"/>
    </source>
</evidence>
<evidence type="ECO:0000256" key="2">
    <source>
        <dbReference type="SAM" id="Phobius"/>
    </source>
</evidence>
<keyword evidence="2" id="KW-0472">Membrane</keyword>
<feature type="transmembrane region" description="Helical" evidence="2">
    <location>
        <begin position="101"/>
        <end position="124"/>
    </location>
</feature>
<name>A0ABS7PIK2_9SPHN</name>
<dbReference type="Gene3D" id="3.40.50.720">
    <property type="entry name" value="NAD(P)-binding Rossmann-like Domain"/>
    <property type="match status" value="2"/>
</dbReference>
<keyword evidence="2" id="KW-1133">Transmembrane helix</keyword>
<dbReference type="SUPFAM" id="SSF51735">
    <property type="entry name" value="NAD(P)-binding Rossmann-fold domains"/>
    <property type="match status" value="2"/>
</dbReference>
<feature type="domain" description="Polysaccharide biosynthesis protein CapD-like" evidence="3">
    <location>
        <begin position="304"/>
        <end position="597"/>
    </location>
</feature>
<dbReference type="EMBL" id="JAINVV010000001">
    <property type="protein sequence ID" value="MBY8820789.1"/>
    <property type="molecule type" value="Genomic_DNA"/>
</dbReference>
<comment type="similarity">
    <text evidence="1">Belongs to the polysaccharide synthase family.</text>
</comment>
<dbReference type="CDD" id="cd05237">
    <property type="entry name" value="UDP_invert_4-6DH_SDR_e"/>
    <property type="match status" value="1"/>
</dbReference>
<feature type="transmembrane region" description="Helical" evidence="2">
    <location>
        <begin position="130"/>
        <end position="151"/>
    </location>
</feature>
<dbReference type="RefSeq" id="WP_222987899.1">
    <property type="nucleotide sequence ID" value="NZ_JAINVV010000001.1"/>
</dbReference>
<protein>
    <submittedName>
        <fullName evidence="4">Polysaccharide biosynthesis protein</fullName>
    </submittedName>
</protein>
<organism evidence="4 5">
    <name type="scientific">Sphingomonas colocasiae</name>
    <dbReference type="NCBI Taxonomy" id="1848973"/>
    <lineage>
        <taxon>Bacteria</taxon>
        <taxon>Pseudomonadati</taxon>
        <taxon>Pseudomonadota</taxon>
        <taxon>Alphaproteobacteria</taxon>
        <taxon>Sphingomonadales</taxon>
        <taxon>Sphingomonadaceae</taxon>
        <taxon>Sphingomonas</taxon>
    </lineage>
</organism>
<dbReference type="Proteomes" id="UP000706039">
    <property type="component" value="Unassembled WGS sequence"/>
</dbReference>
<evidence type="ECO:0000313" key="5">
    <source>
        <dbReference type="Proteomes" id="UP000706039"/>
    </source>
</evidence>
<reference evidence="4 5" key="1">
    <citation type="submission" date="2021-08" db="EMBL/GenBank/DDBJ databases">
        <authorList>
            <person name="Tuo L."/>
        </authorList>
    </citation>
    <scope>NUCLEOTIDE SEQUENCE [LARGE SCALE GENOMIC DNA]</scope>
    <source>
        <strain evidence="4 5">JCM 31229</strain>
    </source>
</reference>
<proteinExistence type="inferred from homology"/>
<accession>A0ABS7PIK2</accession>
<dbReference type="InterPro" id="IPR036291">
    <property type="entry name" value="NAD(P)-bd_dom_sf"/>
</dbReference>
<evidence type="ECO:0000256" key="1">
    <source>
        <dbReference type="ARBA" id="ARBA00007430"/>
    </source>
</evidence>
<dbReference type="Pfam" id="PF02719">
    <property type="entry name" value="Polysacc_synt_2"/>
    <property type="match status" value="1"/>
</dbReference>
<feature type="transmembrane region" description="Helical" evidence="2">
    <location>
        <begin position="30"/>
        <end position="49"/>
    </location>
</feature>
<comment type="caution">
    <text evidence="4">The sequence shown here is derived from an EMBL/GenBank/DDBJ whole genome shotgun (WGS) entry which is preliminary data.</text>
</comment>
<dbReference type="InterPro" id="IPR051203">
    <property type="entry name" value="Polysaccharide_Synthase-Rel"/>
</dbReference>
<gene>
    <name evidence="4" type="ORF">K7G82_00705</name>
</gene>
<feature type="transmembrane region" description="Helical" evidence="2">
    <location>
        <begin position="61"/>
        <end position="81"/>
    </location>
</feature>
<dbReference type="PANTHER" id="PTHR43318:SF1">
    <property type="entry name" value="POLYSACCHARIDE BIOSYNTHESIS PROTEIN EPSC-RELATED"/>
    <property type="match status" value="1"/>
</dbReference>
<keyword evidence="2" id="KW-0812">Transmembrane</keyword>
<dbReference type="InterPro" id="IPR003869">
    <property type="entry name" value="Polysac_CapD-like"/>
</dbReference>
<evidence type="ECO:0000313" key="4">
    <source>
        <dbReference type="EMBL" id="MBY8820789.1"/>
    </source>
</evidence>
<dbReference type="PANTHER" id="PTHR43318">
    <property type="entry name" value="UDP-N-ACETYLGLUCOSAMINE 4,6-DEHYDRATASE"/>
    <property type="match status" value="1"/>
</dbReference>
<keyword evidence="5" id="KW-1185">Reference proteome</keyword>
<sequence>MRQLISDCFEGVVAFLPRLLGLGRGAKRGIVILCDAMLCLIAVWLAFSLRLGEFYGVFRDYGPGMLLVGAVCICLWLPIFYRNGTYRAIFRYAGSGTIVNLAVSCIAMMVPMVIGFMMAGIVGVPRTVAVLQPLIFFLLLALSRIVARYVLVDLLNQRSYAGASRRILVYGAGHAGQQLASSMRLEPSMTLIAFVDDDSRLGGQRLDRVPVHHSSRLDTLIADFEVTDLFLALPNIDRVRRRAIIDALEPFHVRVRTLPAMREIVDDQVSIESLREIDIEDLLGREPVSPNQLLLSRTILGKTVMVTGAGGSIGSELCRQIVRLRPQALILVEMSEFALFTIDDELRRIAASEGVDAQILPHLVNVVDKSQIDSCMARCEPQTVFHAAAYKHVPLVEANVIAGSRNNILGTLNTAMAAEAAGVSHFILVSTDKAVRPTNIMGATKRVCELVLQALAARGSRTIFSMVRFGNVLGSSGSVVPLFRRQIREGGPVTLTDRRITRYFMTIPEASQLVIQAGAMAEGGEVYVLDMGSAVPIAELARTMIKLSGMSVRDESHPNGDIEIVEVGLRPGEKLFEELLIGDGQQPTRHDRIFRAREAHRGQAEMEDALNRLRMAADHGDEDAVKAIIRSLVPEYRNVDAISLDASAG</sequence>